<organism evidence="1 2">
    <name type="scientific">Agrobacterium tomkonis CFBP 6623</name>
    <dbReference type="NCBI Taxonomy" id="1183432"/>
    <lineage>
        <taxon>Bacteria</taxon>
        <taxon>Pseudomonadati</taxon>
        <taxon>Pseudomonadota</taxon>
        <taxon>Alphaproteobacteria</taxon>
        <taxon>Hyphomicrobiales</taxon>
        <taxon>Rhizobiaceae</taxon>
        <taxon>Rhizobium/Agrobacterium group</taxon>
        <taxon>Agrobacterium</taxon>
        <taxon>Agrobacterium tumefaciens complex</taxon>
    </lineage>
</organism>
<keyword evidence="2" id="KW-1185">Reference proteome</keyword>
<name>A0A1S7NJL6_9HYPH</name>
<dbReference type="STRING" id="1183432.AGR3A_Cc10010"/>
<evidence type="ECO:0000313" key="1">
    <source>
        <dbReference type="EMBL" id="CUX07951.1"/>
    </source>
</evidence>
<dbReference type="EMBL" id="FBWK01000001">
    <property type="protein sequence ID" value="CUX07951.1"/>
    <property type="molecule type" value="Genomic_DNA"/>
</dbReference>
<evidence type="ECO:0000313" key="2">
    <source>
        <dbReference type="Proteomes" id="UP000191988"/>
    </source>
</evidence>
<reference evidence="2" key="1">
    <citation type="submission" date="2016-01" db="EMBL/GenBank/DDBJ databases">
        <authorList>
            <person name="Regsiter A."/>
            <person name="william w."/>
        </authorList>
    </citation>
    <scope>NUCLEOTIDE SEQUENCE [LARGE SCALE GENOMIC DNA]</scope>
    <source>
        <strain evidence="2">CFBP 6623</strain>
    </source>
</reference>
<protein>
    <submittedName>
        <fullName evidence="1">Uncharacterized protein</fullName>
    </submittedName>
</protein>
<dbReference type="Proteomes" id="UP000191988">
    <property type="component" value="Unassembled WGS sequence"/>
</dbReference>
<gene>
    <name evidence="1" type="ORF">AGR3A_Cc10010</name>
</gene>
<dbReference type="AlphaFoldDB" id="A0A1S7NJL6"/>
<sequence>MTTLPPFLTVIIVVIKHLSALTGLRLTGRDAALLEFYVSLLFAIAIFEATHRFRHVRQDDGTTGYLCPVLIRNGDIFTERPKWQNVKARLSAPPTKPRFRCAWISTAPASRQFPPVWDFSTICWTS</sequence>
<accession>A0A1S7NJL6</accession>
<proteinExistence type="predicted"/>